<dbReference type="InterPro" id="IPR006461">
    <property type="entry name" value="PLAC_motif_containing"/>
</dbReference>
<keyword evidence="3" id="KW-1185">Reference proteome</keyword>
<dbReference type="NCBIfam" id="TIGR01571">
    <property type="entry name" value="A_thal_Cys_rich"/>
    <property type="match status" value="1"/>
</dbReference>
<evidence type="ECO:0000313" key="3">
    <source>
        <dbReference type="Proteomes" id="UP000319257"/>
    </source>
</evidence>
<reference evidence="2 3" key="1">
    <citation type="submission" date="2019-06" db="EMBL/GenBank/DDBJ databases">
        <title>Draft genome sequence of the filamentous fungus Phialemoniopsis curvata isolated from diesel fuel.</title>
        <authorList>
            <person name="Varaljay V.A."/>
            <person name="Lyon W.J."/>
            <person name="Crouch A.L."/>
            <person name="Drake C.E."/>
            <person name="Hollomon J.M."/>
            <person name="Nadeau L.J."/>
            <person name="Nunn H.S."/>
            <person name="Stevenson B.S."/>
            <person name="Bojanowski C.L."/>
            <person name="Crookes-Goodson W.J."/>
        </authorList>
    </citation>
    <scope>NUCLEOTIDE SEQUENCE [LARGE SCALE GENOMIC DNA]</scope>
    <source>
        <strain evidence="2 3">D216</strain>
    </source>
</reference>
<name>A0A507B7M3_9PEZI</name>
<accession>A0A507B7M3</accession>
<organism evidence="2 3">
    <name type="scientific">Thyridium curvatum</name>
    <dbReference type="NCBI Taxonomy" id="1093900"/>
    <lineage>
        <taxon>Eukaryota</taxon>
        <taxon>Fungi</taxon>
        <taxon>Dikarya</taxon>
        <taxon>Ascomycota</taxon>
        <taxon>Pezizomycotina</taxon>
        <taxon>Sordariomycetes</taxon>
        <taxon>Sordariomycetidae</taxon>
        <taxon>Thyridiales</taxon>
        <taxon>Thyridiaceae</taxon>
        <taxon>Thyridium</taxon>
    </lineage>
</organism>
<dbReference type="OrthoDB" id="1045822at2759"/>
<dbReference type="Pfam" id="PF04749">
    <property type="entry name" value="PLAC8"/>
    <property type="match status" value="1"/>
</dbReference>
<protein>
    <submittedName>
        <fullName evidence="2">Uncharacterized protein</fullName>
    </submittedName>
</protein>
<gene>
    <name evidence="2" type="ORF">E0L32_000945</name>
</gene>
<dbReference type="GeneID" id="41968392"/>
<dbReference type="PANTHER" id="PTHR15907">
    <property type="entry name" value="DUF614 FAMILY PROTEIN-RELATED"/>
    <property type="match status" value="1"/>
</dbReference>
<dbReference type="InParanoid" id="A0A507B7M3"/>
<feature type="compositionally biased region" description="Low complexity" evidence="1">
    <location>
        <begin position="9"/>
        <end position="22"/>
    </location>
</feature>
<proteinExistence type="predicted"/>
<sequence>MAHEESHAPPHAGHPNPGTAAAVNSRQNPHWNESMFSCCSPFDLCMATWCFPCVTYGKTEARRKDPSLKDYNGVNNECLVYCGLSVIMLGWIPQMRRRKAIREQYGIEGSSGGDCMTVCFCPCCGLIQDDKEVTFRESFGKTEGYQRNGDMTYP</sequence>
<evidence type="ECO:0000313" key="2">
    <source>
        <dbReference type="EMBL" id="TPX12768.1"/>
    </source>
</evidence>
<evidence type="ECO:0000256" key="1">
    <source>
        <dbReference type="SAM" id="MobiDB-lite"/>
    </source>
</evidence>
<dbReference type="STRING" id="1093900.A0A507B7M3"/>
<dbReference type="EMBL" id="SKBQ01000003">
    <property type="protein sequence ID" value="TPX12768.1"/>
    <property type="molecule type" value="Genomic_DNA"/>
</dbReference>
<dbReference type="AlphaFoldDB" id="A0A507B7M3"/>
<comment type="caution">
    <text evidence="2">The sequence shown here is derived from an EMBL/GenBank/DDBJ whole genome shotgun (WGS) entry which is preliminary data.</text>
</comment>
<dbReference type="Proteomes" id="UP000319257">
    <property type="component" value="Unassembled WGS sequence"/>
</dbReference>
<feature type="region of interest" description="Disordered" evidence="1">
    <location>
        <begin position="1"/>
        <end position="25"/>
    </location>
</feature>
<dbReference type="RefSeq" id="XP_030994479.1">
    <property type="nucleotide sequence ID" value="XM_031144432.1"/>
</dbReference>